<dbReference type="Pfam" id="PF01467">
    <property type="entry name" value="CTP_transf_like"/>
    <property type="match status" value="1"/>
</dbReference>
<dbReference type="Pfam" id="PF07767">
    <property type="entry name" value="Nop53"/>
    <property type="match status" value="1"/>
</dbReference>
<comment type="pathway">
    <text evidence="14">Phospholipid metabolism; phosphatidylcholine biosynthesis; phosphatidylcholine from phosphocholine: step 1/2.</text>
</comment>
<evidence type="ECO:0000256" key="11">
    <source>
        <dbReference type="ARBA" id="ARBA00023209"/>
    </source>
</evidence>
<feature type="region of interest" description="Disordered" evidence="18">
    <location>
        <begin position="431"/>
        <end position="467"/>
    </location>
</feature>
<evidence type="ECO:0000256" key="2">
    <source>
        <dbReference type="ARBA" id="ARBA00004642"/>
    </source>
</evidence>
<evidence type="ECO:0000256" key="5">
    <source>
        <dbReference type="ARBA" id="ARBA00018339"/>
    </source>
</evidence>
<accession>A0AAF0Q1X5</accession>
<evidence type="ECO:0000256" key="16">
    <source>
        <dbReference type="ARBA" id="ARBA00048285"/>
    </source>
</evidence>
<keyword evidence="13" id="KW-1208">Phospholipid metabolism</keyword>
<keyword evidence="10" id="KW-0443">Lipid metabolism</keyword>
<feature type="region of interest" description="Disordered" evidence="18">
    <location>
        <begin position="1"/>
        <end position="34"/>
    </location>
</feature>
<evidence type="ECO:0000256" key="6">
    <source>
        <dbReference type="ARBA" id="ARBA00022516"/>
    </source>
</evidence>
<evidence type="ECO:0000313" key="20">
    <source>
        <dbReference type="EMBL" id="WMV15282.1"/>
    </source>
</evidence>
<evidence type="ECO:0000256" key="8">
    <source>
        <dbReference type="ARBA" id="ARBA00022679"/>
    </source>
</evidence>
<comment type="function">
    <text evidence="17">Plays an important role in the biosynthesis of the phospholipid phosphatidylcholine. Catalyzes the formation of CDP-choline.</text>
</comment>
<evidence type="ECO:0000256" key="18">
    <source>
        <dbReference type="SAM" id="MobiDB-lite"/>
    </source>
</evidence>
<reference evidence="20" key="1">
    <citation type="submission" date="2023-08" db="EMBL/GenBank/DDBJ databases">
        <title>A de novo genome assembly of Solanum verrucosum Schlechtendal, a Mexican diploid species geographically isolated from the other diploid A-genome species in potato relatives.</title>
        <authorList>
            <person name="Hosaka K."/>
        </authorList>
    </citation>
    <scope>NUCLEOTIDE SEQUENCE</scope>
    <source>
        <tissue evidence="20">Young leaves</tissue>
    </source>
</reference>
<evidence type="ECO:0000256" key="15">
    <source>
        <dbReference type="ARBA" id="ARBA00026101"/>
    </source>
</evidence>
<dbReference type="GO" id="GO:0006364">
    <property type="term" value="P:rRNA processing"/>
    <property type="evidence" value="ECO:0007669"/>
    <property type="project" value="TreeGrafter"/>
</dbReference>
<comment type="catalytic activity">
    <reaction evidence="16">
        <text>phosphocholine + CTP + H(+) = CDP-choline + diphosphate</text>
        <dbReference type="Rhea" id="RHEA:18997"/>
        <dbReference type="ChEBI" id="CHEBI:15378"/>
        <dbReference type="ChEBI" id="CHEBI:33019"/>
        <dbReference type="ChEBI" id="CHEBI:37563"/>
        <dbReference type="ChEBI" id="CHEBI:58779"/>
        <dbReference type="ChEBI" id="CHEBI:295975"/>
        <dbReference type="EC" id="2.7.7.15"/>
    </reaction>
    <physiologicalReaction direction="left-to-right" evidence="16">
        <dbReference type="Rhea" id="RHEA:18998"/>
    </physiologicalReaction>
</comment>
<dbReference type="AlphaFoldDB" id="A0AAF0Q1X5"/>
<dbReference type="Gene3D" id="3.40.50.620">
    <property type="entry name" value="HUPs"/>
    <property type="match status" value="1"/>
</dbReference>
<dbReference type="GO" id="GO:0004105">
    <property type="term" value="F:choline-phosphate cytidylyltransferase activity"/>
    <property type="evidence" value="ECO:0007669"/>
    <property type="project" value="UniProtKB-EC"/>
</dbReference>
<dbReference type="GO" id="GO:0005730">
    <property type="term" value="C:nucleolus"/>
    <property type="evidence" value="ECO:0007669"/>
    <property type="project" value="UniProtKB-SubCell"/>
</dbReference>
<evidence type="ECO:0000256" key="17">
    <source>
        <dbReference type="ARBA" id="ARBA00054397"/>
    </source>
</evidence>
<dbReference type="InterPro" id="IPR041723">
    <property type="entry name" value="CCT"/>
</dbReference>
<comment type="subcellular location">
    <subcellularLocation>
        <location evidence="1">Nucleus</location>
        <location evidence="1">Nucleolus</location>
    </subcellularLocation>
    <subcellularLocation>
        <location evidence="2">Nucleus</location>
        <location evidence="2">Nucleoplasm</location>
    </subcellularLocation>
</comment>
<dbReference type="GO" id="GO:0005654">
    <property type="term" value="C:nucleoplasm"/>
    <property type="evidence" value="ECO:0007669"/>
    <property type="project" value="UniProtKB-SubCell"/>
</dbReference>
<proteinExistence type="inferred from homology"/>
<sequence length="780" mass="88551">MENGGGEDPQLEPPPQPQRRLKPIPPNPPPTDRPARIYADGIYDLFHFGHARALEQAKKLLPNAQLLVGCCNDEITHKFKGKTVMNEKERYESLRHCRWVDEVIPDAPWVVTPEFIEKHRIDYVAHDALPYADASGAGNDVYEYVKSIGKFLETKRTDGISTSDLIMRIVKDYNEYVMRNLDRGYSRTDLGLSYVKEKRLRVNRGLKKLHERVKKQQEKVEEKIQTVAKHRNIWVENADRLVAGFLEMFEEGCHKMGTVIRDRIQEQMRTKSIKGLLYDKEEDDDEYDYYYGSSDEDEEYYDGHSLQPFLLCSLNSHSHCVGDQQAQRRSKTLVCRLSISQRDGLREMGKNKSSRKGKKAWRANISTEDIEDFFDNSTKDALSGGSLAQVPSDSLFYVDKSRDLSVKRKIEKHREKVLRYDSILQSNAFVEPVPSSTGKKSKKKSKLQIARDTAQQGQKDLSGGDSGMVDIWDDKGELVIKTKKKPKTSVIPAVEVEPPGCSFNPPSESHQDALACAVADEMQKIYRNELGPEPIPLVVPGEAVNEVDHTLKIHLPQMYFLEADSGSDTENENLVEDGKTDLDKRSQKPKMLTQVEKNRRARRKEQLKAEAEATKAAQLSKVIDSLPDIIQEIEREEGEKQKRHLRRVTAIKEKLKSCPPRLGKRKFVPAPAQVLLSEEITGSLRKLKGCCTLARDRFKSLEKRGLVVPSKKSSSELHVPDSGVGNRVHQSELQSNTDKTFSSPPYETIIPSTWMRDSSRQQGLGLCLQIWSGRAGCSYC</sequence>
<evidence type="ECO:0000256" key="13">
    <source>
        <dbReference type="ARBA" id="ARBA00023264"/>
    </source>
</evidence>
<evidence type="ECO:0000256" key="10">
    <source>
        <dbReference type="ARBA" id="ARBA00023098"/>
    </source>
</evidence>
<dbReference type="InterPro" id="IPR014729">
    <property type="entry name" value="Rossmann-like_a/b/a_fold"/>
</dbReference>
<keyword evidence="9" id="KW-0548">Nucleotidyltransferase</keyword>
<evidence type="ECO:0000256" key="12">
    <source>
        <dbReference type="ARBA" id="ARBA00023242"/>
    </source>
</evidence>
<organism evidence="20 21">
    <name type="scientific">Solanum verrucosum</name>
    <dbReference type="NCBI Taxonomy" id="315347"/>
    <lineage>
        <taxon>Eukaryota</taxon>
        <taxon>Viridiplantae</taxon>
        <taxon>Streptophyta</taxon>
        <taxon>Embryophyta</taxon>
        <taxon>Tracheophyta</taxon>
        <taxon>Spermatophyta</taxon>
        <taxon>Magnoliopsida</taxon>
        <taxon>eudicotyledons</taxon>
        <taxon>Gunneridae</taxon>
        <taxon>Pentapetalae</taxon>
        <taxon>asterids</taxon>
        <taxon>lamiids</taxon>
        <taxon>Solanales</taxon>
        <taxon>Solanaceae</taxon>
        <taxon>Solanoideae</taxon>
        <taxon>Solaneae</taxon>
        <taxon>Solanum</taxon>
    </lineage>
</organism>
<comment type="similarity">
    <text evidence="3">Belongs to the NOP53 family.</text>
</comment>
<evidence type="ECO:0000256" key="9">
    <source>
        <dbReference type="ARBA" id="ARBA00022695"/>
    </source>
</evidence>
<dbReference type="PANTHER" id="PTHR14211">
    <property type="entry name" value="GLIOMA SUPPRESSOR CANDIDATE REGION GENE 2"/>
    <property type="match status" value="1"/>
</dbReference>
<keyword evidence="11" id="KW-0594">Phospholipid biosynthesis</keyword>
<dbReference type="Proteomes" id="UP001234989">
    <property type="component" value="Chromosome 2"/>
</dbReference>
<keyword evidence="21" id="KW-1185">Reference proteome</keyword>
<keyword evidence="12" id="KW-0539">Nucleus</keyword>
<dbReference type="FunFam" id="3.40.50.620:FF:000102">
    <property type="entry name" value="Choline-phosphate cytidylyltransferase 2"/>
    <property type="match status" value="1"/>
</dbReference>
<evidence type="ECO:0000256" key="7">
    <source>
        <dbReference type="ARBA" id="ARBA00022517"/>
    </source>
</evidence>
<feature type="region of interest" description="Disordered" evidence="18">
    <location>
        <begin position="712"/>
        <end position="745"/>
    </location>
</feature>
<keyword evidence="7" id="KW-0690">Ribosome biogenesis</keyword>
<dbReference type="PANTHER" id="PTHR14211:SF7">
    <property type="entry name" value="RIBOSOME BIOGENESIS PROTEIN NOP53"/>
    <property type="match status" value="1"/>
</dbReference>
<dbReference type="InterPro" id="IPR004821">
    <property type="entry name" value="Cyt_trans-like"/>
</dbReference>
<evidence type="ECO:0000313" key="21">
    <source>
        <dbReference type="Proteomes" id="UP001234989"/>
    </source>
</evidence>
<dbReference type="GO" id="GO:0008097">
    <property type="term" value="F:5S rRNA binding"/>
    <property type="evidence" value="ECO:0007669"/>
    <property type="project" value="TreeGrafter"/>
</dbReference>
<dbReference type="CDD" id="cd02174">
    <property type="entry name" value="CCT"/>
    <property type="match status" value="1"/>
</dbReference>
<dbReference type="EC" id="2.7.7.15" evidence="15"/>
<dbReference type="InterPro" id="IPR011687">
    <property type="entry name" value="Nop53/GLTSCR2"/>
</dbReference>
<keyword evidence="6" id="KW-0444">Lipid biosynthesis</keyword>
<gene>
    <name evidence="20" type="ORF">MTR67_008667</name>
</gene>
<dbReference type="EMBL" id="CP133613">
    <property type="protein sequence ID" value="WMV15282.1"/>
    <property type="molecule type" value="Genomic_DNA"/>
</dbReference>
<dbReference type="GO" id="GO:0000027">
    <property type="term" value="P:ribosomal large subunit assembly"/>
    <property type="evidence" value="ECO:0007669"/>
    <property type="project" value="TreeGrafter"/>
</dbReference>
<feature type="domain" description="Cytidyltransferase-like" evidence="19">
    <location>
        <begin position="38"/>
        <end position="167"/>
    </location>
</feature>
<feature type="compositionally biased region" description="Polar residues" evidence="18">
    <location>
        <begin position="731"/>
        <end position="745"/>
    </location>
</feature>
<dbReference type="SUPFAM" id="SSF52374">
    <property type="entry name" value="Nucleotidylyl transferase"/>
    <property type="match status" value="1"/>
</dbReference>
<name>A0AAF0Q1X5_SOLVR</name>
<comment type="similarity">
    <text evidence="4">Belongs to the cytidylyltransferase family.</text>
</comment>
<evidence type="ECO:0000256" key="14">
    <source>
        <dbReference type="ARBA" id="ARBA00025706"/>
    </source>
</evidence>
<evidence type="ECO:0000256" key="4">
    <source>
        <dbReference type="ARBA" id="ARBA00010101"/>
    </source>
</evidence>
<feature type="compositionally biased region" description="Pro residues" evidence="18">
    <location>
        <begin position="11"/>
        <end position="32"/>
    </location>
</feature>
<keyword evidence="8" id="KW-0808">Transferase</keyword>
<protein>
    <recommendedName>
        <fullName evidence="5">Ribosome biogenesis protein NOP53</fullName>
        <ecNumber evidence="15">2.7.7.15</ecNumber>
    </recommendedName>
</protein>
<dbReference type="NCBIfam" id="TIGR00125">
    <property type="entry name" value="cyt_tran_rel"/>
    <property type="match status" value="1"/>
</dbReference>
<evidence type="ECO:0000256" key="3">
    <source>
        <dbReference type="ARBA" id="ARBA00008838"/>
    </source>
</evidence>
<evidence type="ECO:0000256" key="1">
    <source>
        <dbReference type="ARBA" id="ARBA00004604"/>
    </source>
</evidence>
<evidence type="ECO:0000259" key="19">
    <source>
        <dbReference type="Pfam" id="PF01467"/>
    </source>
</evidence>